<evidence type="ECO:0000313" key="3">
    <source>
        <dbReference type="Proteomes" id="UP000663854"/>
    </source>
</evidence>
<gene>
    <name evidence="2" type="ORF">JXQ802_LOCUS56808</name>
    <name evidence="1" type="ORF">PYM288_LOCUS40230</name>
</gene>
<evidence type="ECO:0000313" key="4">
    <source>
        <dbReference type="Proteomes" id="UP000663870"/>
    </source>
</evidence>
<dbReference type="Proteomes" id="UP000663870">
    <property type="component" value="Unassembled WGS sequence"/>
</dbReference>
<dbReference type="Proteomes" id="UP000663854">
    <property type="component" value="Unassembled WGS sequence"/>
</dbReference>
<reference evidence="1" key="1">
    <citation type="submission" date="2021-02" db="EMBL/GenBank/DDBJ databases">
        <authorList>
            <person name="Nowell W R."/>
        </authorList>
    </citation>
    <scope>NUCLEOTIDE SEQUENCE</scope>
</reference>
<evidence type="ECO:0000313" key="2">
    <source>
        <dbReference type="EMBL" id="CAF1665944.1"/>
    </source>
</evidence>
<name>A0A815VLP6_9BILA</name>
<dbReference type="EMBL" id="CAJNOL010013963">
    <property type="protein sequence ID" value="CAF1665944.1"/>
    <property type="molecule type" value="Genomic_DNA"/>
</dbReference>
<keyword evidence="4" id="KW-1185">Reference proteome</keyword>
<dbReference type="EMBL" id="CAJNOH010012093">
    <property type="protein sequence ID" value="CAF1532029.1"/>
    <property type="molecule type" value="Genomic_DNA"/>
</dbReference>
<protein>
    <submittedName>
        <fullName evidence="1">Uncharacterized protein</fullName>
    </submittedName>
</protein>
<sequence>MSIDLNNLSDDVLSYCNDRLYTFIEENLGIDEMMIIKMQSINNVRTLINVPDIMAFLSFNSKEIIELKRRICFIDEDNKRFMVKAGIQTNIDNLISVLKDKRKKQIKRIKTSKSSSQSSIQLNGDLFNASASNMFNLASIDSQLTPVFSTTPKINSPKM</sequence>
<organism evidence="1 3">
    <name type="scientific">Rotaria sordida</name>
    <dbReference type="NCBI Taxonomy" id="392033"/>
    <lineage>
        <taxon>Eukaryota</taxon>
        <taxon>Metazoa</taxon>
        <taxon>Spiralia</taxon>
        <taxon>Gnathifera</taxon>
        <taxon>Rotifera</taxon>
        <taxon>Eurotatoria</taxon>
        <taxon>Bdelloidea</taxon>
        <taxon>Philodinida</taxon>
        <taxon>Philodinidae</taxon>
        <taxon>Rotaria</taxon>
    </lineage>
</organism>
<dbReference type="AlphaFoldDB" id="A0A815VLP6"/>
<accession>A0A815VLP6</accession>
<evidence type="ECO:0000313" key="1">
    <source>
        <dbReference type="EMBL" id="CAF1532029.1"/>
    </source>
</evidence>
<proteinExistence type="predicted"/>
<comment type="caution">
    <text evidence="1">The sequence shown here is derived from an EMBL/GenBank/DDBJ whole genome shotgun (WGS) entry which is preliminary data.</text>
</comment>